<accession>A0A1I7SCX9</accession>
<dbReference type="GO" id="GO:0015020">
    <property type="term" value="F:glucuronosyltransferase activity"/>
    <property type="evidence" value="ECO:0007669"/>
    <property type="project" value="UniProtKB-EC"/>
</dbReference>
<reference evidence="8" key="1">
    <citation type="submission" date="2016-11" db="UniProtKB">
        <authorList>
            <consortium name="WormBaseParasite"/>
        </authorList>
    </citation>
    <scope>IDENTIFICATION</scope>
</reference>
<comment type="catalytic activity">
    <reaction evidence="5">
        <text>glucuronate acceptor + UDP-alpha-D-glucuronate = acceptor beta-D-glucuronoside + UDP + H(+)</text>
        <dbReference type="Rhea" id="RHEA:21032"/>
        <dbReference type="ChEBI" id="CHEBI:15378"/>
        <dbReference type="ChEBI" id="CHEBI:58052"/>
        <dbReference type="ChEBI" id="CHEBI:58223"/>
        <dbReference type="ChEBI" id="CHEBI:132367"/>
        <dbReference type="ChEBI" id="CHEBI:132368"/>
        <dbReference type="EC" id="2.4.1.17"/>
    </reaction>
</comment>
<evidence type="ECO:0000313" key="8">
    <source>
        <dbReference type="WBParaSite" id="BXY_1088300.1"/>
    </source>
</evidence>
<dbReference type="PANTHER" id="PTHR48043">
    <property type="entry name" value="EG:EG0003.4 PROTEIN-RELATED"/>
    <property type="match status" value="1"/>
</dbReference>
<evidence type="ECO:0000256" key="3">
    <source>
        <dbReference type="ARBA" id="ARBA00022676"/>
    </source>
</evidence>
<dbReference type="WBParaSite" id="BXY_1088300.1">
    <property type="protein sequence ID" value="BXY_1088300.1"/>
    <property type="gene ID" value="BXY_1088300"/>
</dbReference>
<evidence type="ECO:0000256" key="6">
    <source>
        <dbReference type="SAM" id="Phobius"/>
    </source>
</evidence>
<proteinExistence type="inferred from homology"/>
<dbReference type="Gene3D" id="3.40.50.2000">
    <property type="entry name" value="Glycogen Phosphorylase B"/>
    <property type="match status" value="2"/>
</dbReference>
<evidence type="ECO:0000256" key="4">
    <source>
        <dbReference type="ARBA" id="ARBA00022679"/>
    </source>
</evidence>
<keyword evidence="6" id="KW-1133">Transmembrane helix</keyword>
<comment type="similarity">
    <text evidence="1">Belongs to the UDP-glycosyltransferase family.</text>
</comment>
<dbReference type="EC" id="2.4.1.17" evidence="2"/>
<keyword evidence="4" id="KW-0808">Transferase</keyword>
<dbReference type="CDD" id="cd03784">
    <property type="entry name" value="GT1_Gtf-like"/>
    <property type="match status" value="1"/>
</dbReference>
<evidence type="ECO:0000256" key="2">
    <source>
        <dbReference type="ARBA" id="ARBA00012544"/>
    </source>
</evidence>
<dbReference type="FunFam" id="3.40.50.2000:FF:000021">
    <property type="entry name" value="UDP-glucuronosyltransferase"/>
    <property type="match status" value="1"/>
</dbReference>
<sequence length="587" mass="66703">MLKVLAKKRNQFSRRRFLEMSLRISFSMIVVNAARFDIIPVFNACYYASLTVLRLSSILLFQTWIKMKATLLLTTVLLVLFHQITCEKILLLNSARIGQSHIFFMGKIADVLVEAGHNVTFYQQDAFTSITKVGTKKAHVIVRPCELGCRDQPSDDVWHNGDELLDNIEVYKIYGKLMGDACESQLKDDSVTDMFRAQNFDLVIAEHLDYCAHALAEKAGINKVISASAVMLQPMVLEAMGNPTNIAFTSGLDDDHGSQMTYLQRAKAFLMYPIKRWITWHTFESYPVEAIRKYYRADFNHADAIAKSSYVFVNIDEHLAYQQPLSEKFVYIGGVGEHMGRDHVLPENINDILEKSKKGVILISFGTIAKSYLLPQERKQELIETFKAFPEYDFIWKYEVDDDVAANLTNVHKLKWTPQSDLLAHPKLLAFVTHGGLNSVSESAHKGKPFVCIPVFGDQNHNCFSAQEKGLAVMIDKHEITQKNMVHALTTVLQTSYQERSLQFARMMADKPFQPKDRIIGFVQHALKYDVSTALDLPGRKLSIIQYYFVDVIVPLLVGVILSSYLSYKLVTRSVGFLQSSVKRKVE</sequence>
<evidence type="ECO:0000256" key="5">
    <source>
        <dbReference type="ARBA" id="ARBA00047475"/>
    </source>
</evidence>
<evidence type="ECO:0000256" key="1">
    <source>
        <dbReference type="ARBA" id="ARBA00009995"/>
    </source>
</evidence>
<dbReference type="eggNOG" id="KOG1192">
    <property type="taxonomic scope" value="Eukaryota"/>
</dbReference>
<dbReference type="SUPFAM" id="SSF53756">
    <property type="entry name" value="UDP-Glycosyltransferase/glycogen phosphorylase"/>
    <property type="match status" value="1"/>
</dbReference>
<keyword evidence="6" id="KW-0812">Transmembrane</keyword>
<organism evidence="7 8">
    <name type="scientific">Bursaphelenchus xylophilus</name>
    <name type="common">Pinewood nematode worm</name>
    <name type="synonym">Aphelenchoides xylophilus</name>
    <dbReference type="NCBI Taxonomy" id="6326"/>
    <lineage>
        <taxon>Eukaryota</taxon>
        <taxon>Metazoa</taxon>
        <taxon>Ecdysozoa</taxon>
        <taxon>Nematoda</taxon>
        <taxon>Chromadorea</taxon>
        <taxon>Rhabditida</taxon>
        <taxon>Tylenchina</taxon>
        <taxon>Tylenchomorpha</taxon>
        <taxon>Aphelenchoidea</taxon>
        <taxon>Aphelenchoididae</taxon>
        <taxon>Bursaphelenchus</taxon>
    </lineage>
</organism>
<name>A0A1I7SCX9_BURXY</name>
<dbReference type="InterPro" id="IPR002213">
    <property type="entry name" value="UDP_glucos_trans"/>
</dbReference>
<keyword evidence="6" id="KW-0472">Membrane</keyword>
<dbReference type="PANTHER" id="PTHR48043:SF143">
    <property type="entry name" value="UDP-GLUCURONOSYLTRANSFERASE"/>
    <property type="match status" value="1"/>
</dbReference>
<dbReference type="AlphaFoldDB" id="A0A1I7SCX9"/>
<feature type="transmembrane region" description="Helical" evidence="6">
    <location>
        <begin position="547"/>
        <end position="568"/>
    </location>
</feature>
<evidence type="ECO:0000313" key="7">
    <source>
        <dbReference type="Proteomes" id="UP000095284"/>
    </source>
</evidence>
<dbReference type="Pfam" id="PF00201">
    <property type="entry name" value="UDPGT"/>
    <property type="match status" value="1"/>
</dbReference>
<keyword evidence="3" id="KW-0328">Glycosyltransferase</keyword>
<protein>
    <recommendedName>
        <fullName evidence="2">glucuronosyltransferase</fullName>
        <ecNumber evidence="2">2.4.1.17</ecNumber>
    </recommendedName>
</protein>
<dbReference type="Proteomes" id="UP000095284">
    <property type="component" value="Unplaced"/>
</dbReference>
<dbReference type="InterPro" id="IPR050271">
    <property type="entry name" value="UDP-glycosyltransferase"/>
</dbReference>